<dbReference type="Proteomes" id="UP000007488">
    <property type="component" value="Chromosome"/>
</dbReference>
<proteinExistence type="inferred from homology"/>
<comment type="miscellaneous">
    <text evidence="8">This function is generally fulfilled by the C-terminal part of HisG, which is missing in some bacteria such as this one.</text>
</comment>
<dbReference type="PIRSF" id="PIRSF001549">
    <property type="entry name" value="His-tRNA_synth"/>
    <property type="match status" value="1"/>
</dbReference>
<dbReference type="InterPro" id="IPR006195">
    <property type="entry name" value="aa-tRNA-synth_II"/>
</dbReference>
<feature type="binding site" evidence="9">
    <location>
        <begin position="271"/>
        <end position="272"/>
    </location>
    <ligand>
        <name>L-histidine</name>
        <dbReference type="ChEBI" id="CHEBI:57595"/>
    </ligand>
</feature>
<evidence type="ECO:0000256" key="1">
    <source>
        <dbReference type="ARBA" id="ARBA00004496"/>
    </source>
</evidence>
<dbReference type="GO" id="GO:0006427">
    <property type="term" value="P:histidyl-tRNA aminoacylation"/>
    <property type="evidence" value="ECO:0007669"/>
    <property type="project" value="TreeGrafter"/>
</dbReference>
<dbReference type="Pfam" id="PF13393">
    <property type="entry name" value="tRNA-synt_His"/>
    <property type="match status" value="1"/>
</dbReference>
<feature type="binding site" evidence="9">
    <location>
        <begin position="81"/>
        <end position="83"/>
    </location>
    <ligand>
        <name>L-histidine</name>
        <dbReference type="ChEBI" id="CHEBI:57595"/>
    </ligand>
</feature>
<comment type="function">
    <text evidence="7 8">Required for the first step of histidine biosynthesis. May allow the feedback regulation of ATP phosphoribosyltransferase activity by histidine.</text>
</comment>
<name>F0T0K5_SYNGF</name>
<comment type="subunit">
    <text evidence="4 8">Heteromultimer composed of HisG and HisZ subunits.</text>
</comment>
<evidence type="ECO:0000259" key="10">
    <source>
        <dbReference type="PROSITE" id="PS50862"/>
    </source>
</evidence>
<keyword evidence="6 8" id="KW-0963">Cytoplasm</keyword>
<keyword evidence="11" id="KW-0436">Ligase</keyword>
<evidence type="ECO:0000256" key="6">
    <source>
        <dbReference type="ARBA" id="ARBA00022490"/>
    </source>
</evidence>
<feature type="binding site" evidence="9">
    <location>
        <position position="122"/>
    </location>
    <ligand>
        <name>L-histidine</name>
        <dbReference type="ChEBI" id="CHEBI:57595"/>
    </ligand>
</feature>
<dbReference type="RefSeq" id="WP_013623941.1">
    <property type="nucleotide sequence ID" value="NC_015172.1"/>
</dbReference>
<dbReference type="EMBL" id="CP002547">
    <property type="protein sequence ID" value="ADY55070.1"/>
    <property type="molecule type" value="Genomic_DNA"/>
</dbReference>
<dbReference type="CDD" id="cd00773">
    <property type="entry name" value="HisRS-like_core"/>
    <property type="match status" value="1"/>
</dbReference>
<organism evidence="11 12">
    <name type="scientific">Syntrophobotulus glycolicus (strain DSM 8271 / FlGlyR)</name>
    <dbReference type="NCBI Taxonomy" id="645991"/>
    <lineage>
        <taxon>Bacteria</taxon>
        <taxon>Bacillati</taxon>
        <taxon>Bacillota</taxon>
        <taxon>Clostridia</taxon>
        <taxon>Eubacteriales</taxon>
        <taxon>Desulfitobacteriaceae</taxon>
        <taxon>Syntrophobotulus</taxon>
    </lineage>
</organism>
<keyword evidence="12" id="KW-1185">Reference proteome</keyword>
<dbReference type="GO" id="GO:0016757">
    <property type="term" value="F:glycosyltransferase activity"/>
    <property type="evidence" value="ECO:0007669"/>
    <property type="project" value="UniProtKB-KW"/>
</dbReference>
<dbReference type="GO" id="GO:0004821">
    <property type="term" value="F:histidine-tRNA ligase activity"/>
    <property type="evidence" value="ECO:0007669"/>
    <property type="project" value="TreeGrafter"/>
</dbReference>
<dbReference type="InterPro" id="IPR041715">
    <property type="entry name" value="HisRS-like_core"/>
</dbReference>
<gene>
    <name evidence="8" type="primary">hisZ</name>
    <name evidence="11" type="ordered locus">Sgly_0708</name>
</gene>
<evidence type="ECO:0000313" key="12">
    <source>
        <dbReference type="Proteomes" id="UP000007488"/>
    </source>
</evidence>
<feature type="binding site" evidence="9">
    <location>
        <position position="126"/>
    </location>
    <ligand>
        <name>L-histidine</name>
        <dbReference type="ChEBI" id="CHEBI:57595"/>
    </ligand>
</feature>
<keyword evidence="11" id="KW-0808">Transferase</keyword>
<dbReference type="InterPro" id="IPR045864">
    <property type="entry name" value="aa-tRNA-synth_II/BPL/LPL"/>
</dbReference>
<evidence type="ECO:0000256" key="7">
    <source>
        <dbReference type="ARBA" id="ARBA00025246"/>
    </source>
</evidence>
<dbReference type="GO" id="GO:0005737">
    <property type="term" value="C:cytoplasm"/>
    <property type="evidence" value="ECO:0007669"/>
    <property type="project" value="UniProtKB-SubCell"/>
</dbReference>
<dbReference type="HOGENOM" id="CLU_025113_0_2_9"/>
<sequence length="389" mass="43773">MERSALGLKIPEGMRDRLPEELALLEELELKGIGLLKSWSYRKVLTPALEYKACVEPDPNQQDDLFKFFNQDGQIIALRPEFTTPIARMLTTGKTEALLPLRLCYSGDVFRNDPSRYREFRQIGVELVGSGVDLADAEVIALAMELMKALQAGGFQLNLGHMGIFTGLVEEFQIEDELRLELEDGIGRKDMVKLEKTVSQSSLPDLCKQFMLSMPHLTGREDVLEKLEGWCAIPTIRRAVETLRTIFVFLQEFGVRNSVQLDLGILRGFSYYTGTIFEGYIPGMGVPVLEGGRYDRLYADFGRNLPATGFAVNLDMIAEQIEEFELDSVDVLVFGQSPSDVIKRTRELRKGGKKVEMALDFISEQDALRVASQKGIVDVENVSKFRKRG</sequence>
<evidence type="ECO:0000256" key="4">
    <source>
        <dbReference type="ARBA" id="ARBA00011496"/>
    </source>
</evidence>
<dbReference type="KEGG" id="sgy:Sgly_0708"/>
<evidence type="ECO:0000256" key="3">
    <source>
        <dbReference type="ARBA" id="ARBA00005539"/>
    </source>
</evidence>
<dbReference type="eggNOG" id="COG3705">
    <property type="taxonomic scope" value="Bacteria"/>
</dbReference>
<dbReference type="NCBIfam" id="TIGR00443">
    <property type="entry name" value="hisZ_biosyn_reg"/>
    <property type="match status" value="1"/>
</dbReference>
<dbReference type="AlphaFoldDB" id="F0T0K5"/>
<dbReference type="GO" id="GO:0000105">
    <property type="term" value="P:L-histidine biosynthetic process"/>
    <property type="evidence" value="ECO:0007669"/>
    <property type="project" value="UniProtKB-UniRule"/>
</dbReference>
<comment type="similarity">
    <text evidence="3 8">Belongs to the class-II aminoacyl-tRNA synthetase family. HisZ subfamily.</text>
</comment>
<reference evidence="11 12" key="1">
    <citation type="journal article" date="2011" name="Stand. Genomic Sci.">
        <title>Complete genome sequence of Syntrophobotulus glycolicus type strain (FlGlyR).</title>
        <authorList>
            <person name="Han C."/>
            <person name="Mwirichia R."/>
            <person name="Chertkov O."/>
            <person name="Held B."/>
            <person name="Lapidus A."/>
            <person name="Nolan M."/>
            <person name="Lucas S."/>
            <person name="Hammon N."/>
            <person name="Deshpande S."/>
            <person name="Cheng J.F."/>
            <person name="Tapia R."/>
            <person name="Goodwin L."/>
            <person name="Pitluck S."/>
            <person name="Huntemann M."/>
            <person name="Liolios K."/>
            <person name="Ivanova N."/>
            <person name="Pagani I."/>
            <person name="Mavromatis K."/>
            <person name="Ovchinikova G."/>
            <person name="Pati A."/>
            <person name="Chen A."/>
            <person name="Palaniappan K."/>
            <person name="Land M."/>
            <person name="Hauser L."/>
            <person name="Brambilla E.M."/>
            <person name="Rohde M."/>
            <person name="Spring S."/>
            <person name="Sikorski J."/>
            <person name="Goker M."/>
            <person name="Woyke T."/>
            <person name="Bristow J."/>
            <person name="Eisen J.A."/>
            <person name="Markowitz V."/>
            <person name="Hugenholtz P."/>
            <person name="Kyrpides N.C."/>
            <person name="Klenk H.P."/>
            <person name="Detter J.C."/>
        </authorList>
    </citation>
    <scope>NUCLEOTIDE SEQUENCE [LARGE SCALE GENOMIC DNA]</scope>
    <source>
        <strain evidence="12">DSM 8271 / FlGlyR</strain>
    </source>
</reference>
<dbReference type="PANTHER" id="PTHR43707:SF1">
    <property type="entry name" value="HISTIDINE--TRNA LIGASE, MITOCHONDRIAL-RELATED"/>
    <property type="match status" value="1"/>
</dbReference>
<dbReference type="Gene3D" id="3.30.930.10">
    <property type="entry name" value="Bira Bifunctional Protein, Domain 2"/>
    <property type="match status" value="1"/>
</dbReference>
<keyword evidence="11" id="KW-0328">Glycosyltransferase</keyword>
<accession>F0T0K5</accession>
<evidence type="ECO:0000256" key="2">
    <source>
        <dbReference type="ARBA" id="ARBA00004667"/>
    </source>
</evidence>
<dbReference type="InterPro" id="IPR004517">
    <property type="entry name" value="HisZ"/>
</dbReference>
<evidence type="ECO:0000256" key="5">
    <source>
        <dbReference type="ARBA" id="ARBA00020397"/>
    </source>
</evidence>
<reference evidence="12" key="2">
    <citation type="submission" date="2011-02" db="EMBL/GenBank/DDBJ databases">
        <title>The complete genome of Syntrophobotulus glycolicus DSM 8271.</title>
        <authorList>
            <person name="Lucas S."/>
            <person name="Copeland A."/>
            <person name="Lapidus A."/>
            <person name="Bruce D."/>
            <person name="Goodwin L."/>
            <person name="Pitluck S."/>
            <person name="Kyrpides N."/>
            <person name="Mavromatis K."/>
            <person name="Pagani I."/>
            <person name="Ivanova N."/>
            <person name="Mikhailova N."/>
            <person name="Chertkov O."/>
            <person name="Held B."/>
            <person name="Detter J.C."/>
            <person name="Tapia R."/>
            <person name="Han C."/>
            <person name="Land M."/>
            <person name="Hauser L."/>
            <person name="Markowitz V."/>
            <person name="Cheng J.-F."/>
            <person name="Hugenholtz P."/>
            <person name="Woyke T."/>
            <person name="Wu D."/>
            <person name="Spring S."/>
            <person name="Schroeder M."/>
            <person name="Brambilla E."/>
            <person name="Klenk H.-P."/>
            <person name="Eisen J.A."/>
        </authorList>
    </citation>
    <scope>NUCLEOTIDE SEQUENCE [LARGE SCALE GENOMIC DNA]</scope>
    <source>
        <strain evidence="12">DSM 8271 / FlGlyR</strain>
    </source>
</reference>
<evidence type="ECO:0000256" key="9">
    <source>
        <dbReference type="PIRSR" id="PIRSR001549-1"/>
    </source>
</evidence>
<dbReference type="PROSITE" id="PS50862">
    <property type="entry name" value="AA_TRNA_LIGASE_II"/>
    <property type="match status" value="1"/>
</dbReference>
<keyword evidence="8" id="KW-0368">Histidine biosynthesis</keyword>
<dbReference type="InterPro" id="IPR004516">
    <property type="entry name" value="HisRS/HisZ"/>
</dbReference>
<dbReference type="OrthoDB" id="9800814at2"/>
<feature type="binding site" evidence="9">
    <location>
        <position position="267"/>
    </location>
    <ligand>
        <name>L-histidine</name>
        <dbReference type="ChEBI" id="CHEBI:57595"/>
    </ligand>
</feature>
<comment type="subcellular location">
    <subcellularLocation>
        <location evidence="1 8">Cytoplasm</location>
    </subcellularLocation>
</comment>
<keyword evidence="8" id="KW-0028">Amino-acid biosynthesis</keyword>
<feature type="domain" description="Aminoacyl-transfer RNA synthetases class-II family profile" evidence="10">
    <location>
        <begin position="23"/>
        <end position="389"/>
    </location>
</feature>
<dbReference type="SUPFAM" id="SSF55681">
    <property type="entry name" value="Class II aaRS and biotin synthetases"/>
    <property type="match status" value="1"/>
</dbReference>
<evidence type="ECO:0000256" key="8">
    <source>
        <dbReference type="HAMAP-Rule" id="MF_00125"/>
    </source>
</evidence>
<dbReference type="GO" id="GO:0140096">
    <property type="term" value="F:catalytic activity, acting on a protein"/>
    <property type="evidence" value="ECO:0007669"/>
    <property type="project" value="UniProtKB-ARBA"/>
</dbReference>
<dbReference type="HAMAP" id="MF_00125">
    <property type="entry name" value="HisZ"/>
    <property type="match status" value="1"/>
</dbReference>
<comment type="pathway">
    <text evidence="2 8">Amino-acid biosynthesis; L-histidine biosynthesis; L-histidine from 5-phospho-alpha-D-ribose 1-diphosphate: step 1/9.</text>
</comment>
<protein>
    <recommendedName>
        <fullName evidence="5 8">ATP phosphoribosyltransferase regulatory subunit</fullName>
    </recommendedName>
</protein>
<feature type="binding site" evidence="9">
    <location>
        <position position="111"/>
    </location>
    <ligand>
        <name>L-histidine</name>
        <dbReference type="ChEBI" id="CHEBI:57595"/>
    </ligand>
</feature>
<dbReference type="PANTHER" id="PTHR43707">
    <property type="entry name" value="HISTIDYL-TRNA SYNTHETASE"/>
    <property type="match status" value="1"/>
</dbReference>
<dbReference type="STRING" id="645991.Sgly_0708"/>
<dbReference type="UniPathway" id="UPA00031">
    <property type="reaction ID" value="UER00006"/>
</dbReference>
<evidence type="ECO:0000313" key="11">
    <source>
        <dbReference type="EMBL" id="ADY55070.1"/>
    </source>
</evidence>